<comment type="caution">
    <text evidence="2">The sequence shown here is derived from an EMBL/GenBank/DDBJ whole genome shotgun (WGS) entry which is preliminary data.</text>
</comment>
<gene>
    <name evidence="2" type="ORF">JMJ35_007054</name>
</gene>
<accession>A0AA39QWN1</accession>
<evidence type="ECO:0000313" key="2">
    <source>
        <dbReference type="EMBL" id="KAK0510622.1"/>
    </source>
</evidence>
<proteinExistence type="predicted"/>
<reference evidence="2" key="1">
    <citation type="submission" date="2023-03" db="EMBL/GenBank/DDBJ databases">
        <title>Complete genome of Cladonia borealis.</title>
        <authorList>
            <person name="Park H."/>
        </authorList>
    </citation>
    <scope>NUCLEOTIDE SEQUENCE</scope>
    <source>
        <strain evidence="2">ANT050790</strain>
    </source>
</reference>
<feature type="compositionally biased region" description="Basic and acidic residues" evidence="1">
    <location>
        <begin position="459"/>
        <end position="470"/>
    </location>
</feature>
<feature type="region of interest" description="Disordered" evidence="1">
    <location>
        <begin position="236"/>
        <end position="284"/>
    </location>
</feature>
<dbReference type="EMBL" id="JAFEKC020000015">
    <property type="protein sequence ID" value="KAK0510622.1"/>
    <property type="molecule type" value="Genomic_DNA"/>
</dbReference>
<sequence>MPDPPKSTWPDFHIAVISKGGTLYPSFPSKQISGGDADKITLLLIREVARISEKLRFSADGETVLSDETSLSYYMSLKAINIKREEQIEKKAGKVDAGEKGGEAGEGAQKVTVTVKVDLILGAAGASPPAAGGDSKGPTLAETVKFQEDIDKLIQGMQGGNAVKLGDLTRLSATLGALKTDSMNFAASATKDKFTEPIDLTEQQWDQIFRNNRALNGWYFKGNVLVKARKRAFNLSPSLAENNPPPAQKAIEGPKDETKGDDATASGAQKQVSSPKATAGPLPPIPPFYVYDDSSVEVTEMTSALENQMAQQAFSSLAVRASGGGGAEGAQATGALAFEHESSTANKQLQASQVNSVHISYKFPRAAVELDTYCLDLTDECKKQALACRNRADVDRWEREYGSVFATQFTLGGELTSTRFFQSTDSGELSAFKDSVKIAAGLSISSPNASGGGSIASSEGKEGSQSERRASQSARLAWQARGGDTLLCSNPPLWASTVKNYLLWRIMDQQGIVGMIDFIKIIHPQSGRFLESPMTASKTSGDPGKADANAWALLSSILKQDSSKDTVTIKSFYESPQFDFKEFNDSLGEDGTDLKLTSKISWGELDLEQKIYIGLMCKKKGLILKD</sequence>
<evidence type="ECO:0000256" key="1">
    <source>
        <dbReference type="SAM" id="MobiDB-lite"/>
    </source>
</evidence>
<protein>
    <recommendedName>
        <fullName evidence="4">MACPF domain-containing protein</fullName>
    </recommendedName>
</protein>
<feature type="compositionally biased region" description="Basic and acidic residues" evidence="1">
    <location>
        <begin position="252"/>
        <end position="262"/>
    </location>
</feature>
<organism evidence="2 3">
    <name type="scientific">Cladonia borealis</name>
    <dbReference type="NCBI Taxonomy" id="184061"/>
    <lineage>
        <taxon>Eukaryota</taxon>
        <taxon>Fungi</taxon>
        <taxon>Dikarya</taxon>
        <taxon>Ascomycota</taxon>
        <taxon>Pezizomycotina</taxon>
        <taxon>Lecanoromycetes</taxon>
        <taxon>OSLEUM clade</taxon>
        <taxon>Lecanoromycetidae</taxon>
        <taxon>Lecanorales</taxon>
        <taxon>Lecanorineae</taxon>
        <taxon>Cladoniaceae</taxon>
        <taxon>Cladonia</taxon>
    </lineage>
</organism>
<dbReference type="AlphaFoldDB" id="A0AA39QWN1"/>
<name>A0AA39QWN1_9LECA</name>
<evidence type="ECO:0008006" key="4">
    <source>
        <dbReference type="Google" id="ProtNLM"/>
    </source>
</evidence>
<dbReference type="Proteomes" id="UP001166286">
    <property type="component" value="Unassembled WGS sequence"/>
</dbReference>
<evidence type="ECO:0000313" key="3">
    <source>
        <dbReference type="Proteomes" id="UP001166286"/>
    </source>
</evidence>
<feature type="compositionally biased region" description="Polar residues" evidence="1">
    <location>
        <begin position="266"/>
        <end position="276"/>
    </location>
</feature>
<feature type="region of interest" description="Disordered" evidence="1">
    <location>
        <begin position="449"/>
        <end position="474"/>
    </location>
</feature>
<keyword evidence="3" id="KW-1185">Reference proteome</keyword>